<dbReference type="Proteomes" id="UP000030661">
    <property type="component" value="Unassembled WGS sequence"/>
</dbReference>
<evidence type="ECO:0000313" key="1">
    <source>
        <dbReference type="EMBL" id="GAK57279.1"/>
    </source>
</evidence>
<dbReference type="eggNOG" id="COG1878">
    <property type="taxonomic scope" value="Bacteria"/>
</dbReference>
<sequence>MLEKKTIIDLTKILDGTLEIYHDENYRDPELVIKPWCSVHEQGFRVSQVTLGTQTGTHIDAPAHFVEGGATLEQLPIEHLLGRYFWIDLDALRVEAILGDVLAAYRNEPILFLASQQKQAYMSEVCLRALCQVPAKLWALAGSVHVLDRDPLDFHRLIAEQGIYLVEDLDPEAAKQVQPGGDLIALPLRLTGVSGAPCRVVVVQD</sequence>
<dbReference type="AlphaFoldDB" id="A0A081BY74"/>
<dbReference type="STRING" id="1499967.U27_04244"/>
<gene>
    <name evidence="1" type="ORF">U27_04244</name>
</gene>
<protein>
    <submittedName>
        <fullName evidence="1">Putative cyclase superfamily</fullName>
    </submittedName>
</protein>
<evidence type="ECO:0000313" key="2">
    <source>
        <dbReference type="Proteomes" id="UP000030661"/>
    </source>
</evidence>
<dbReference type="InterPro" id="IPR037175">
    <property type="entry name" value="KFase_sf"/>
</dbReference>
<dbReference type="SUPFAM" id="SSF102198">
    <property type="entry name" value="Putative cyclase"/>
    <property type="match status" value="1"/>
</dbReference>
<dbReference type="PANTHER" id="PTHR31118:SF12">
    <property type="entry name" value="CYCLASE-LIKE PROTEIN 2"/>
    <property type="match status" value="1"/>
</dbReference>
<dbReference type="EMBL" id="DF820465">
    <property type="protein sequence ID" value="GAK57279.1"/>
    <property type="molecule type" value="Genomic_DNA"/>
</dbReference>
<reference evidence="1" key="1">
    <citation type="journal article" date="2015" name="PeerJ">
        <title>First genomic representation of candidate bacterial phylum KSB3 points to enhanced environmental sensing as a trigger of wastewater bulking.</title>
        <authorList>
            <person name="Sekiguchi Y."/>
            <person name="Ohashi A."/>
            <person name="Parks D.H."/>
            <person name="Yamauchi T."/>
            <person name="Tyson G.W."/>
            <person name="Hugenholtz P."/>
        </authorList>
    </citation>
    <scope>NUCLEOTIDE SEQUENCE [LARGE SCALE GENOMIC DNA]</scope>
</reference>
<name>A0A081BY74_VECG1</name>
<dbReference type="PANTHER" id="PTHR31118">
    <property type="entry name" value="CYCLASE-LIKE PROTEIN 2"/>
    <property type="match status" value="1"/>
</dbReference>
<accession>A0A081BY74</accession>
<organism evidence="1">
    <name type="scientific">Vecturithrix granuli</name>
    <dbReference type="NCBI Taxonomy" id="1499967"/>
    <lineage>
        <taxon>Bacteria</taxon>
        <taxon>Candidatus Moduliflexota</taxon>
        <taxon>Candidatus Vecturitrichia</taxon>
        <taxon>Candidatus Vecturitrichales</taxon>
        <taxon>Candidatus Vecturitrichaceae</taxon>
        <taxon>Candidatus Vecturithrix</taxon>
    </lineage>
</organism>
<dbReference type="Gene3D" id="3.50.30.50">
    <property type="entry name" value="Putative cyclase"/>
    <property type="match status" value="1"/>
</dbReference>
<dbReference type="HOGENOM" id="CLU_030671_3_1_0"/>
<proteinExistence type="predicted"/>
<dbReference type="GO" id="GO:0019441">
    <property type="term" value="P:L-tryptophan catabolic process to kynurenine"/>
    <property type="evidence" value="ECO:0007669"/>
    <property type="project" value="InterPro"/>
</dbReference>
<dbReference type="GO" id="GO:0004061">
    <property type="term" value="F:arylformamidase activity"/>
    <property type="evidence" value="ECO:0007669"/>
    <property type="project" value="InterPro"/>
</dbReference>
<keyword evidence="2" id="KW-1185">Reference proteome</keyword>
<dbReference type="InterPro" id="IPR007325">
    <property type="entry name" value="KFase/CYL"/>
</dbReference>
<dbReference type="Pfam" id="PF04199">
    <property type="entry name" value="Cyclase"/>
    <property type="match status" value="1"/>
</dbReference>